<dbReference type="AlphaFoldDB" id="A0A6C0F660"/>
<dbReference type="CDD" id="cd13749">
    <property type="entry name" value="Zn-ribbon_TFIIS"/>
    <property type="match status" value="1"/>
</dbReference>
<dbReference type="GO" id="GO:0005666">
    <property type="term" value="C:RNA polymerase III complex"/>
    <property type="evidence" value="ECO:0007669"/>
    <property type="project" value="TreeGrafter"/>
</dbReference>
<organism evidence="5">
    <name type="scientific">viral metagenome</name>
    <dbReference type="NCBI Taxonomy" id="1070528"/>
    <lineage>
        <taxon>unclassified sequences</taxon>
        <taxon>metagenomes</taxon>
        <taxon>organismal metagenomes</taxon>
    </lineage>
</organism>
<keyword evidence="3" id="KW-0862">Zinc</keyword>
<dbReference type="PANTHER" id="PTHR11239">
    <property type="entry name" value="DNA-DIRECTED RNA POLYMERASE"/>
    <property type="match status" value="1"/>
</dbReference>
<dbReference type="Pfam" id="PF01096">
    <property type="entry name" value="Zn_ribbon_TFIIS"/>
    <property type="match status" value="1"/>
</dbReference>
<dbReference type="PROSITE" id="PS51133">
    <property type="entry name" value="ZF_TFIIS_2"/>
    <property type="match status" value="1"/>
</dbReference>
<evidence type="ECO:0000256" key="3">
    <source>
        <dbReference type="ARBA" id="ARBA00022833"/>
    </source>
</evidence>
<dbReference type="GO" id="GO:0003899">
    <property type="term" value="F:DNA-directed RNA polymerase activity"/>
    <property type="evidence" value="ECO:0007669"/>
    <property type="project" value="InterPro"/>
</dbReference>
<evidence type="ECO:0000256" key="2">
    <source>
        <dbReference type="ARBA" id="ARBA00022771"/>
    </source>
</evidence>
<evidence type="ECO:0000259" key="4">
    <source>
        <dbReference type="PROSITE" id="PS51133"/>
    </source>
</evidence>
<name>A0A6C0F660_9ZZZZ</name>
<feature type="domain" description="TFIIS-type" evidence="4">
    <location>
        <begin position="112"/>
        <end position="152"/>
    </location>
</feature>
<evidence type="ECO:0000256" key="1">
    <source>
        <dbReference type="ARBA" id="ARBA00022723"/>
    </source>
</evidence>
<dbReference type="GO" id="GO:0003676">
    <property type="term" value="F:nucleic acid binding"/>
    <property type="evidence" value="ECO:0007669"/>
    <property type="project" value="InterPro"/>
</dbReference>
<dbReference type="EMBL" id="MN738791">
    <property type="protein sequence ID" value="QHT37286.1"/>
    <property type="molecule type" value="Genomic_DNA"/>
</dbReference>
<dbReference type="InterPro" id="IPR001222">
    <property type="entry name" value="Znf_TFIIS"/>
</dbReference>
<dbReference type="GO" id="GO:0006386">
    <property type="term" value="P:termination of RNA polymerase III transcription"/>
    <property type="evidence" value="ECO:0007669"/>
    <property type="project" value="TreeGrafter"/>
</dbReference>
<evidence type="ECO:0000313" key="5">
    <source>
        <dbReference type="EMBL" id="QHT37286.1"/>
    </source>
</evidence>
<sequence length="153" mass="18134">MNNTRQDIIFKLNIYTDEKKAENIEKSLYNFSLQYCNSKNIEKCWTNRLFIHVYKQRTCWILHHLEKNMLFVQAINNKTINARNVGFLKESDINHLDNDEKLIETSEDVADGIFQCRKCGSKKTTYYSLQTRSADEPMTNFITCVDCGNRWKM</sequence>
<protein>
    <recommendedName>
        <fullName evidence="4">TFIIS-type domain-containing protein</fullName>
    </recommendedName>
</protein>
<reference evidence="5" key="1">
    <citation type="journal article" date="2020" name="Nature">
        <title>Giant virus diversity and host interactions through global metagenomics.</title>
        <authorList>
            <person name="Schulz F."/>
            <person name="Roux S."/>
            <person name="Paez-Espino D."/>
            <person name="Jungbluth S."/>
            <person name="Walsh D.A."/>
            <person name="Denef V.J."/>
            <person name="McMahon K.D."/>
            <person name="Konstantinidis K.T."/>
            <person name="Eloe-Fadrosh E.A."/>
            <person name="Kyrpides N.C."/>
            <person name="Woyke T."/>
        </authorList>
    </citation>
    <scope>NUCLEOTIDE SEQUENCE</scope>
    <source>
        <strain evidence="5">GVMAG-S-ERX555967-131</strain>
    </source>
</reference>
<dbReference type="Gene3D" id="2.20.25.10">
    <property type="match status" value="1"/>
</dbReference>
<proteinExistence type="predicted"/>
<dbReference type="SMART" id="SM00440">
    <property type="entry name" value="ZnF_C2C2"/>
    <property type="match status" value="1"/>
</dbReference>
<keyword evidence="1" id="KW-0479">Metal-binding</keyword>
<dbReference type="GO" id="GO:0008270">
    <property type="term" value="F:zinc ion binding"/>
    <property type="evidence" value="ECO:0007669"/>
    <property type="project" value="UniProtKB-KW"/>
</dbReference>
<dbReference type="InterPro" id="IPR012164">
    <property type="entry name" value="Rpa12/Rpb9/Rpc10/TFS"/>
</dbReference>
<dbReference type="PANTHER" id="PTHR11239:SF12">
    <property type="entry name" value="DNA-DIRECTED RNA POLYMERASE III SUBUNIT RPC10"/>
    <property type="match status" value="1"/>
</dbReference>
<dbReference type="PROSITE" id="PS00466">
    <property type="entry name" value="ZF_TFIIS_1"/>
    <property type="match status" value="1"/>
</dbReference>
<accession>A0A6C0F660</accession>
<keyword evidence="2" id="KW-0863">Zinc-finger</keyword>
<dbReference type="SUPFAM" id="SSF57783">
    <property type="entry name" value="Zinc beta-ribbon"/>
    <property type="match status" value="1"/>
</dbReference>